<evidence type="ECO:0000256" key="4">
    <source>
        <dbReference type="ARBA" id="ARBA00022970"/>
    </source>
</evidence>
<feature type="signal peptide" evidence="5">
    <location>
        <begin position="1"/>
        <end position="30"/>
    </location>
</feature>
<dbReference type="InterPro" id="IPR051010">
    <property type="entry name" value="BCAA_transport"/>
</dbReference>
<dbReference type="InterPro" id="IPR000709">
    <property type="entry name" value="Leu_Ile_Val-bd"/>
</dbReference>
<keyword evidence="2" id="KW-0813">Transport</keyword>
<dbReference type="PANTHER" id="PTHR30483:SF6">
    <property type="entry name" value="PERIPLASMIC BINDING PROTEIN OF ABC TRANSPORTER FOR NATURAL AMINO ACIDS"/>
    <property type="match status" value="1"/>
</dbReference>
<dbReference type="EMBL" id="ADLK01000047">
    <property type="protein sequence ID" value="KMW13000.1"/>
    <property type="molecule type" value="Genomic_DNA"/>
</dbReference>
<name>A0A0J9EBE5_9FIRM</name>
<evidence type="ECO:0000256" key="2">
    <source>
        <dbReference type="ARBA" id="ARBA00022448"/>
    </source>
</evidence>
<evidence type="ECO:0000256" key="5">
    <source>
        <dbReference type="SAM" id="SignalP"/>
    </source>
</evidence>
<feature type="chain" id="PRO_5005318148" description="Leucine-binding protein domain-containing protein" evidence="5">
    <location>
        <begin position="31"/>
        <end position="392"/>
    </location>
</feature>
<dbReference type="CDD" id="cd06349">
    <property type="entry name" value="PBP1_ABC_HAAT-like"/>
    <property type="match status" value="1"/>
</dbReference>
<reference evidence="7 8" key="1">
    <citation type="submission" date="2011-04" db="EMBL/GenBank/DDBJ databases">
        <title>The Genome Sequence of Clostridium citroniae WAL-19142.</title>
        <authorList>
            <consortium name="The Broad Institute Genome Sequencing Platform"/>
            <person name="Earl A."/>
            <person name="Ward D."/>
            <person name="Feldgarden M."/>
            <person name="Gevers D."/>
            <person name="Warren Y.A."/>
            <person name="Tyrrell K.L."/>
            <person name="Citron D.M."/>
            <person name="Goldstein E.J."/>
            <person name="Daigneault M."/>
            <person name="Allen-Vercoe E."/>
            <person name="Young S.K."/>
            <person name="Zeng Q."/>
            <person name="Gargeya S."/>
            <person name="Fitzgerald M."/>
            <person name="Haas B."/>
            <person name="Abouelleil A."/>
            <person name="Alvarado L."/>
            <person name="Arachchi H.M."/>
            <person name="Berlin A."/>
            <person name="Brown A."/>
            <person name="Chapman S.B."/>
            <person name="Chen Z."/>
            <person name="Dunbar C."/>
            <person name="Freedman E."/>
            <person name="Gearin G."/>
            <person name="Gellesch M."/>
            <person name="Goldberg J."/>
            <person name="Griggs A."/>
            <person name="Gujja S."/>
            <person name="Heilman E.R."/>
            <person name="Heiman D."/>
            <person name="Howarth C."/>
            <person name="Larson L."/>
            <person name="Lui A."/>
            <person name="MacDonald P.J."/>
            <person name="Mehta T."/>
            <person name="Montmayeur A."/>
            <person name="Murphy C."/>
            <person name="Neiman D."/>
            <person name="Pearson M."/>
            <person name="Priest M."/>
            <person name="Roberts A."/>
            <person name="Saif S."/>
            <person name="Shea T."/>
            <person name="Shenoy N."/>
            <person name="Sisk P."/>
            <person name="Stolte C."/>
            <person name="Sykes S."/>
            <person name="White J."/>
            <person name="Yandava C."/>
            <person name="Wortman J."/>
            <person name="Nusbaum C."/>
            <person name="Birren B."/>
        </authorList>
    </citation>
    <scope>NUCLEOTIDE SEQUENCE [LARGE SCALE GENOMIC DNA]</scope>
    <source>
        <strain evidence="7 8">WAL-19142</strain>
    </source>
</reference>
<evidence type="ECO:0000313" key="8">
    <source>
        <dbReference type="Proteomes" id="UP000037392"/>
    </source>
</evidence>
<dbReference type="PANTHER" id="PTHR30483">
    <property type="entry name" value="LEUCINE-SPECIFIC-BINDING PROTEIN"/>
    <property type="match status" value="1"/>
</dbReference>
<dbReference type="PATRIC" id="fig|742734.4.peg.5533"/>
<keyword evidence="4" id="KW-0029">Amino-acid transport</keyword>
<organism evidence="7 8">
    <name type="scientific">[Clostridium] citroniae WAL-19142</name>
    <dbReference type="NCBI Taxonomy" id="742734"/>
    <lineage>
        <taxon>Bacteria</taxon>
        <taxon>Bacillati</taxon>
        <taxon>Bacillota</taxon>
        <taxon>Clostridia</taxon>
        <taxon>Lachnospirales</taxon>
        <taxon>Lachnospiraceae</taxon>
        <taxon>Enterocloster</taxon>
    </lineage>
</organism>
<dbReference type="InterPro" id="IPR028082">
    <property type="entry name" value="Peripla_BP_I"/>
</dbReference>
<evidence type="ECO:0000313" key="7">
    <source>
        <dbReference type="EMBL" id="KMW13000.1"/>
    </source>
</evidence>
<dbReference type="AlphaFoldDB" id="A0A0J9EBE5"/>
<dbReference type="OrthoDB" id="9783240at2"/>
<keyword evidence="3 5" id="KW-0732">Signal</keyword>
<feature type="domain" description="Leucine-binding protein" evidence="6">
    <location>
        <begin position="39"/>
        <end position="375"/>
    </location>
</feature>
<dbReference type="InterPro" id="IPR028081">
    <property type="entry name" value="Leu-bd"/>
</dbReference>
<sequence length="392" mass="42163">MKRFKSMAALALSAALAAGLLAGCSSTTGAKTEAGEKSTIKLGGLAPLTGNYAEYGKGFQIGFQKAIDEINAKGGVNGHKFEIEIKDTQGDAVVSSNMATNFAEDESVMAILGDFTSGACKANAEIVDRYGIVQLSPTASAPDYANMSKYCFSIMGRQDVEAPYLAKYILKKYLGAQKIAVIRVDSDWGLSCYDNFMEQAEKEGLDVTAEKYATGEKDFSSLITKMRSIDPDCLVVMDQGDAVAAIFNQADAAGWDIQHVSLGPGTSEQLINQLTTPDNLIVTSPFFFDENNETLSNWAKSFEEEAGFKPTIHPACAYDCVYLIANAVERIGDGEITRDAIQQALAESENEGVTGALNFTPDGDIERQYMICGVKDAKWVVLEGFEYGAEGL</sequence>
<dbReference type="SUPFAM" id="SSF53822">
    <property type="entry name" value="Periplasmic binding protein-like I"/>
    <property type="match status" value="1"/>
</dbReference>
<dbReference type="Pfam" id="PF13458">
    <property type="entry name" value="Peripla_BP_6"/>
    <property type="match status" value="1"/>
</dbReference>
<dbReference type="RefSeq" id="WP_007870635.1">
    <property type="nucleotide sequence ID" value="NZ_KQ235885.1"/>
</dbReference>
<evidence type="ECO:0000256" key="3">
    <source>
        <dbReference type="ARBA" id="ARBA00022729"/>
    </source>
</evidence>
<evidence type="ECO:0000256" key="1">
    <source>
        <dbReference type="ARBA" id="ARBA00010062"/>
    </source>
</evidence>
<comment type="similarity">
    <text evidence="1">Belongs to the leucine-binding protein family.</text>
</comment>
<dbReference type="GeneID" id="93164958"/>
<gene>
    <name evidence="7" type="ORF">HMPREF9470_05172</name>
</gene>
<proteinExistence type="inferred from homology"/>
<evidence type="ECO:0000259" key="6">
    <source>
        <dbReference type="Pfam" id="PF13458"/>
    </source>
</evidence>
<protein>
    <recommendedName>
        <fullName evidence="6">Leucine-binding protein domain-containing protein</fullName>
    </recommendedName>
</protein>
<dbReference type="Proteomes" id="UP000037392">
    <property type="component" value="Unassembled WGS sequence"/>
</dbReference>
<dbReference type="Gene3D" id="3.40.50.2300">
    <property type="match status" value="2"/>
</dbReference>
<dbReference type="PRINTS" id="PR00337">
    <property type="entry name" value="LEUILEVALBP"/>
</dbReference>
<dbReference type="PROSITE" id="PS51257">
    <property type="entry name" value="PROKAR_LIPOPROTEIN"/>
    <property type="match status" value="1"/>
</dbReference>
<accession>A0A0J9EBE5</accession>
<comment type="caution">
    <text evidence="7">The sequence shown here is derived from an EMBL/GenBank/DDBJ whole genome shotgun (WGS) entry which is preliminary data.</text>
</comment>
<dbReference type="GO" id="GO:0006865">
    <property type="term" value="P:amino acid transport"/>
    <property type="evidence" value="ECO:0007669"/>
    <property type="project" value="UniProtKB-KW"/>
</dbReference>